<dbReference type="InterPro" id="IPR036020">
    <property type="entry name" value="WW_dom_sf"/>
</dbReference>
<dbReference type="PANTHER" id="PTHR23082:SF0">
    <property type="entry name" value="GENERAL TRANSCRIPTION FACTOR 3C POLYPEPTIDE 3"/>
    <property type="match status" value="1"/>
</dbReference>
<dbReference type="Gene3D" id="3.30.2410.10">
    <property type="entry name" value="Hect, E3 ligase catalytic domain"/>
    <property type="match status" value="1"/>
</dbReference>
<dbReference type="Pfam" id="PF18436">
    <property type="entry name" value="HECW1_helix"/>
    <property type="match status" value="1"/>
</dbReference>
<protein>
    <submittedName>
        <fullName evidence="10">Uncharacterized protein</fullName>
    </submittedName>
</protein>
<dbReference type="Gene3D" id="3.30.2160.10">
    <property type="entry name" value="Hect, E3 ligase catalytic domain"/>
    <property type="match status" value="1"/>
</dbReference>
<dbReference type="SUPFAM" id="SSF49562">
    <property type="entry name" value="C2 domain (Calcium/lipid-binding domain, CaLB)"/>
    <property type="match status" value="1"/>
</dbReference>
<dbReference type="Pfam" id="PF13181">
    <property type="entry name" value="TPR_8"/>
    <property type="match status" value="2"/>
</dbReference>
<feature type="compositionally biased region" description="Polar residues" evidence="6">
    <location>
        <begin position="1095"/>
        <end position="1105"/>
    </location>
</feature>
<feature type="repeat" description="TPR" evidence="4">
    <location>
        <begin position="174"/>
        <end position="207"/>
    </location>
</feature>
<dbReference type="InterPro" id="IPR032348">
    <property type="entry name" value="HECW_N"/>
</dbReference>
<dbReference type="Proteomes" id="UP001558613">
    <property type="component" value="Unassembled WGS sequence"/>
</dbReference>
<dbReference type="SUPFAM" id="SSF51045">
    <property type="entry name" value="WW domain"/>
    <property type="match status" value="2"/>
</dbReference>
<evidence type="ECO:0000256" key="6">
    <source>
        <dbReference type="SAM" id="MobiDB-lite"/>
    </source>
</evidence>
<dbReference type="SMART" id="SM00119">
    <property type="entry name" value="HECTc"/>
    <property type="match status" value="1"/>
</dbReference>
<evidence type="ECO:0000256" key="4">
    <source>
        <dbReference type="PROSITE-ProRule" id="PRU00339"/>
    </source>
</evidence>
<dbReference type="SUPFAM" id="SSF48452">
    <property type="entry name" value="TPR-like"/>
    <property type="match status" value="3"/>
</dbReference>
<evidence type="ECO:0000256" key="1">
    <source>
        <dbReference type="ARBA" id="ARBA00022679"/>
    </source>
</evidence>
<evidence type="ECO:0000313" key="10">
    <source>
        <dbReference type="EMBL" id="KAL1282784.1"/>
    </source>
</evidence>
<evidence type="ECO:0000256" key="3">
    <source>
        <dbReference type="PROSITE-ProRule" id="PRU00104"/>
    </source>
</evidence>
<feature type="region of interest" description="Disordered" evidence="6">
    <location>
        <begin position="1470"/>
        <end position="1528"/>
    </location>
</feature>
<evidence type="ECO:0000259" key="7">
    <source>
        <dbReference type="PROSITE" id="PS50004"/>
    </source>
</evidence>
<dbReference type="InterPro" id="IPR035983">
    <property type="entry name" value="Hect_E3_ubiquitin_ligase"/>
</dbReference>
<dbReference type="CDD" id="cd00201">
    <property type="entry name" value="WW"/>
    <property type="match status" value="2"/>
</dbReference>
<feature type="region of interest" description="Disordered" evidence="6">
    <location>
        <begin position="1410"/>
        <end position="1458"/>
    </location>
</feature>
<feature type="compositionally biased region" description="Basic and acidic residues" evidence="6">
    <location>
        <begin position="339"/>
        <end position="349"/>
    </location>
</feature>
<dbReference type="InterPro" id="IPR039340">
    <property type="entry name" value="Tfc4/TFIIIC-102/Sfc4"/>
</dbReference>
<feature type="compositionally biased region" description="Low complexity" evidence="6">
    <location>
        <begin position="1653"/>
        <end position="1670"/>
    </location>
</feature>
<feature type="compositionally biased region" description="Low complexity" evidence="6">
    <location>
        <begin position="1581"/>
        <end position="1601"/>
    </location>
</feature>
<feature type="region of interest" description="Disordered" evidence="6">
    <location>
        <begin position="1"/>
        <end position="77"/>
    </location>
</feature>
<evidence type="ECO:0000313" key="11">
    <source>
        <dbReference type="Proteomes" id="UP001558613"/>
    </source>
</evidence>
<accession>A0ABR3P0V9</accession>
<feature type="region of interest" description="Disordered" evidence="6">
    <location>
        <begin position="1037"/>
        <end position="1066"/>
    </location>
</feature>
<feature type="compositionally biased region" description="Pro residues" evidence="6">
    <location>
        <begin position="1045"/>
        <end position="1055"/>
    </location>
</feature>
<keyword evidence="4" id="KW-0802">TPR repeat</keyword>
<dbReference type="Gene3D" id="3.90.1750.10">
    <property type="entry name" value="Hect, E3 ligase catalytic domains"/>
    <property type="match status" value="1"/>
</dbReference>
<dbReference type="PROSITE" id="PS50237">
    <property type="entry name" value="HECT"/>
    <property type="match status" value="1"/>
</dbReference>
<evidence type="ECO:0000259" key="8">
    <source>
        <dbReference type="PROSITE" id="PS50020"/>
    </source>
</evidence>
<feature type="compositionally biased region" description="Acidic residues" evidence="6">
    <location>
        <begin position="20"/>
        <end position="33"/>
    </location>
</feature>
<dbReference type="Gene3D" id="1.25.40.10">
    <property type="entry name" value="Tetratricopeptide repeat domain"/>
    <property type="match status" value="3"/>
</dbReference>
<feature type="compositionally biased region" description="Basic residues" evidence="6">
    <location>
        <begin position="1994"/>
        <end position="2003"/>
    </location>
</feature>
<dbReference type="PROSITE" id="PS50004">
    <property type="entry name" value="C2"/>
    <property type="match status" value="1"/>
</dbReference>
<dbReference type="PROSITE" id="PS01159">
    <property type="entry name" value="WW_DOMAIN_1"/>
    <property type="match status" value="2"/>
</dbReference>
<feature type="domain" description="HECT" evidence="9">
    <location>
        <begin position="2199"/>
        <end position="2534"/>
    </location>
</feature>
<name>A0ABR3P0V9_9TELE</name>
<sequence length="2534" mass="285027">TTEEGVSPSVQKAFASMIGEELEECVEEEEDIEDGKMEWKDIEEEDGDDDEEDDDDDDDGDDDEEEDNDGNEVTPGDVFALEMELNRENKKMMKERRHRSKLPRALRGLMGEANIRYARGDKEDAILMCMEIIRQAPVAYEPFSTLAMIYEDQGDMEKSLQFGLIAAHLNPSDCEEWVKLADMSLEQDNVKQAIICYTKAIKYDPSNVQYLWERSSLYEQVGEHKQAMDGYRRILSLLPPSDGEQFMQLSRDMAKSYYESSELPSAIGVMEEALERHPELVSHECVNMSAELFIANHQHDKALEALVKFCGIVLKREEKEETKTQTETADQTPAQGTEGEDKKKDTEEEKGKVLEVVIPDDVPVDIRVKMMVCLIHQHVFKPLDPILTSLMEQSPEELGDLYLDLAEAFMEEGEYNSALPLLSALVCSERYNLAVVWLRHAECLKALGHLEVAAKSYSKVVEMAPLHLDARLALSTLQQQLGRPNMALKALEPMYDAETLAQDSSAAQQELKLLLHRSTLLHAQGRTDDYIDTVLTMLSMLLKVAMVRAQVCVVSDTSSGVKHLKLIKVSGNKLTEIVDQEAAYLDVTGKTSVLSRDDWWKLLLRCLAVLCEVKRFTEAELLVDSTLEYYSFYDDRVKRKELEYLGLSAAFLDRNFRKAYDYIRLMLMDNVERTQLWNVFNQVTLHSQDARHHRFCLRLMLKNPDNHALYLLNGHTSLVSGTFKHALGQYIQAFRNQPDHPLHSLVVGLTFFHMACQKFVMKRHPLIVQGFSFLWRYVDLRGHCQESLYNIGRALHQLGLSHLAIHYYEKALTLPPLKLEGIDDDQVDLRREIAYNLSLIYQSSDWHTARTDADRHCAVNISWAGFGEVRSGRGAVETDGLEGGRGGRSALDPLRGPQLRTSAVPSIPVCLFELSIHHHLDLTESLILLLRLLVPVLAKPNPSVEYHTISTNLLDLKAKRRSDPLHPKSNCYSILGYYKWTGAIQPALNKRKQACFRFLVLNPNPNPFPPIFGHLAPISYLRLIPTSTIRPSLATAVLPPRSRPHPPPPHHPTPSPHHNSHPSTQVTMATGTTTTAREHLLVVRRRSPHMRYTLSPENLRSLSAQGGSGNGRSSRGGAPEPMGLQRANSDTDLVTSDSRSSLTASTYQFTLGRGQNLVISWDIKEEVDATDWIGLYHIDETCPANVWDSKNRGVNGTQRGQIVWRFEPGPYFMEPETKICFKYYHGVSGALRATTPCITVKNPGVTVGAEGQVDGQSVTEHCRKLVSFTLSDIRAQGLKKGMFFNPDPYLKMSIHPGKRNGFPTFTHHGQERRTSIISNTTNPVWHGEKYTFVALMTDVLEIEVKDKFAKSRPIIKRFLGQLTIPVQRLLERHTAGDQHVSYTLCRRLPTEHVSGQLQFRVEITSNGHEDAMGSLLGASSMNGDPGSPSDDEDVLHPSSRMARGPSPTGSEGSLHGDAFRTDECMIDPDEDRLLRDGAPDLAEGTPGHTHRQTSLNDYLDAIEAPKGPGDRPLGAASPKLRSSFPTDTRLNAMLHIDSDEDEEGHASRDTALTNGAQRPEGHTSSEQDKAEGPVKERLESEGASSTTDTEATASGSSSGTTKSQNGAAEDVQEGAAASGDSTQNAGGSQRPAPKIEEEVGVAPRAVTGDEGSSEAATVTESSASASNAASEGGGATAAKQPEQGNSSEAANEEEEDAEVWQRRRSLQASGNASQAEGMELTNEARRASDAAQAATVTDEETGASAQVNGHQPMRSLPSVRHDISRYQRVDEPLPPNWEARIDSHGRIFYVDHVNRTTTWQRPTAPPAPQVLQRSNSIQQMEQLNRRYQSIRRTITNERTDEQAAEMPTDENDLLHHSIPEYRRDGVVGPASSRSRLSLLLQSPSAKFLTSPDFFTVLHSNPSAYRMFTSNTCLKHMISKVRRDAHHFERYQHNRDLVAFLNMFANKQLDLPRGWEMKHDHTGKPFFVDHNCRATTFIDPRLPLQSARPSSILAHRQHLSRQRSHSAGEVGDDPRHAGPAVLPRPSNTFAANRSQCQDLVPVAYNDKIVAFLRQPNIYEILQERQPELIRNHSLREKVQFIRNEGVSGLARLSSDADLVILLSLFEEEVMSYVPPHALLHPSYCQSPRGSPVSSPQNSPGTQRANARAPAPYKRDFEAKLRNFYRKLETKGYGQGPGKVKLIIRRDHLLEDAFNQIMCYSRKDLQRSKLYVSFVGEEGLDYSGPSREFFFLVSRELFNPYYGLFEYSANDTYTVQISPMSAFVDNHHEWFRFSGRILGLALIHQYLLDAFFTRPFYKGLLRIPCDLSDLEYLDEEFHQSLQWMKDNDIEDMLDLTFTVNEEVFGQITERELKPGGANIPVSEKNKKEYIERMVKWRIERGVVQQTESLVRGFYEVVDSRLVSVFDARELELVIAGTAEIDLGDWRNNTEYRGGYHDNHIVIRWFWAAVERFNNEQRLRLLQFVTGTSSIPYEGFASLRGSNGPRRFCVEKWGKITSLPRAHTCFNRLDLPPYPSFSMLYEKMLTAVEETSTFGLE</sequence>
<feature type="domain" description="WW" evidence="8">
    <location>
        <begin position="1948"/>
        <end position="1981"/>
    </location>
</feature>
<feature type="non-terminal residue" evidence="10">
    <location>
        <position position="1"/>
    </location>
</feature>
<dbReference type="InterPro" id="IPR019734">
    <property type="entry name" value="TPR_rpt"/>
</dbReference>
<dbReference type="SUPFAM" id="SSF56204">
    <property type="entry name" value="Hect, E3 ligase catalytic domain"/>
    <property type="match status" value="1"/>
</dbReference>
<feature type="region of interest" description="Disordered" evidence="6">
    <location>
        <begin position="1092"/>
        <end position="1137"/>
    </location>
</feature>
<organism evidence="10 11">
    <name type="scientific">Cirrhinus molitorella</name>
    <name type="common">mud carp</name>
    <dbReference type="NCBI Taxonomy" id="172907"/>
    <lineage>
        <taxon>Eukaryota</taxon>
        <taxon>Metazoa</taxon>
        <taxon>Chordata</taxon>
        <taxon>Craniata</taxon>
        <taxon>Vertebrata</taxon>
        <taxon>Euteleostomi</taxon>
        <taxon>Actinopterygii</taxon>
        <taxon>Neopterygii</taxon>
        <taxon>Teleostei</taxon>
        <taxon>Ostariophysi</taxon>
        <taxon>Cypriniformes</taxon>
        <taxon>Cyprinidae</taxon>
        <taxon>Labeoninae</taxon>
        <taxon>Labeonini</taxon>
        <taxon>Cirrhinus</taxon>
    </lineage>
</organism>
<keyword evidence="5" id="KW-0175">Coiled coil</keyword>
<reference evidence="10 11" key="1">
    <citation type="submission" date="2023-09" db="EMBL/GenBank/DDBJ databases">
        <authorList>
            <person name="Wang M."/>
        </authorList>
    </citation>
    <scope>NUCLEOTIDE SEQUENCE [LARGE SCALE GENOMIC DNA]</scope>
    <source>
        <strain evidence="10">GT-2023</strain>
        <tissue evidence="10">Liver</tissue>
    </source>
</reference>
<dbReference type="InterPro" id="IPR000569">
    <property type="entry name" value="HECT_dom"/>
</dbReference>
<keyword evidence="2 3" id="KW-0833">Ubl conjugation pathway</keyword>
<proteinExistence type="predicted"/>
<dbReference type="Gene3D" id="2.60.40.2840">
    <property type="match status" value="1"/>
</dbReference>
<feature type="domain" description="WW" evidence="8">
    <location>
        <begin position="1771"/>
        <end position="1804"/>
    </location>
</feature>
<dbReference type="PROSITE" id="PS50020">
    <property type="entry name" value="WW_DOMAIN_2"/>
    <property type="match status" value="2"/>
</dbReference>
<keyword evidence="11" id="KW-1185">Reference proteome</keyword>
<dbReference type="Pfam" id="PF16562">
    <property type="entry name" value="HECW_N"/>
    <property type="match status" value="1"/>
</dbReference>
<dbReference type="CDD" id="cd08691">
    <property type="entry name" value="C2_NEDL1-like"/>
    <property type="match status" value="1"/>
</dbReference>
<evidence type="ECO:0000256" key="5">
    <source>
        <dbReference type="SAM" id="Coils"/>
    </source>
</evidence>
<gene>
    <name evidence="10" type="ORF">QQF64_001587</name>
</gene>
<dbReference type="Gene3D" id="2.60.40.150">
    <property type="entry name" value="C2 domain"/>
    <property type="match status" value="1"/>
</dbReference>
<feature type="compositionally biased region" description="Polar residues" evidence="6">
    <location>
        <begin position="2123"/>
        <end position="2143"/>
    </location>
</feature>
<feature type="repeat" description="TPR" evidence="4">
    <location>
        <begin position="208"/>
        <end position="241"/>
    </location>
</feature>
<dbReference type="PROSITE" id="PS50005">
    <property type="entry name" value="TPR"/>
    <property type="match status" value="3"/>
</dbReference>
<dbReference type="InterPro" id="IPR011990">
    <property type="entry name" value="TPR-like_helical_dom_sf"/>
</dbReference>
<feature type="region of interest" description="Disordered" evidence="6">
    <location>
        <begin position="319"/>
        <end position="349"/>
    </location>
</feature>
<dbReference type="InterPro" id="IPR000008">
    <property type="entry name" value="C2_dom"/>
</dbReference>
<dbReference type="Gene3D" id="2.20.70.10">
    <property type="match status" value="2"/>
</dbReference>
<dbReference type="CDD" id="cd00078">
    <property type="entry name" value="HECTc"/>
    <property type="match status" value="1"/>
</dbReference>
<feature type="repeat" description="TPR" evidence="4">
    <location>
        <begin position="785"/>
        <end position="818"/>
    </location>
</feature>
<evidence type="ECO:0000259" key="9">
    <source>
        <dbReference type="PROSITE" id="PS50237"/>
    </source>
</evidence>
<feature type="coiled-coil region" evidence="5">
    <location>
        <begin position="1813"/>
        <end position="1840"/>
    </location>
</feature>
<dbReference type="Pfam" id="PF00397">
    <property type="entry name" value="WW"/>
    <property type="match status" value="1"/>
</dbReference>
<feature type="active site" description="Glycyl thioester intermediate" evidence="3">
    <location>
        <position position="2502"/>
    </location>
</feature>
<dbReference type="SMART" id="SM00028">
    <property type="entry name" value="TPR"/>
    <property type="match status" value="7"/>
</dbReference>
<feature type="compositionally biased region" description="Polar residues" evidence="6">
    <location>
        <begin position="1126"/>
        <end position="1137"/>
    </location>
</feature>
<dbReference type="InterPro" id="IPR001202">
    <property type="entry name" value="WW_dom"/>
</dbReference>
<dbReference type="Pfam" id="PF00168">
    <property type="entry name" value="C2"/>
    <property type="match status" value="1"/>
</dbReference>
<dbReference type="InterPro" id="IPR040524">
    <property type="entry name" value="HECW1_helix"/>
</dbReference>
<feature type="region of interest" description="Disordered" evidence="6">
    <location>
        <begin position="2123"/>
        <end position="2149"/>
    </location>
</feature>
<dbReference type="PANTHER" id="PTHR23082">
    <property type="entry name" value="TRANSCRIPTION INITIATION FACTOR IIIC TFIIIC , POLYPEPTIDE 3-RELATED"/>
    <property type="match status" value="1"/>
</dbReference>
<feature type="region of interest" description="Disordered" evidence="6">
    <location>
        <begin position="1994"/>
        <end position="2026"/>
    </location>
</feature>
<dbReference type="SMART" id="SM00456">
    <property type="entry name" value="WW"/>
    <property type="match status" value="2"/>
</dbReference>
<feature type="domain" description="C2" evidence="7">
    <location>
        <begin position="1247"/>
        <end position="1382"/>
    </location>
</feature>
<dbReference type="InterPro" id="IPR035892">
    <property type="entry name" value="C2_domain_sf"/>
</dbReference>
<dbReference type="InterPro" id="IPR037795">
    <property type="entry name" value="C2_HECW"/>
</dbReference>
<feature type="region of interest" description="Disordered" evidence="6">
    <location>
        <begin position="1552"/>
        <end position="1756"/>
    </location>
</feature>
<dbReference type="SMART" id="SM00239">
    <property type="entry name" value="C2"/>
    <property type="match status" value="1"/>
</dbReference>
<feature type="compositionally biased region" description="Basic and acidic residues" evidence="6">
    <location>
        <begin position="1559"/>
        <end position="1580"/>
    </location>
</feature>
<feature type="compositionally biased region" description="Acidic residues" evidence="6">
    <location>
        <begin position="41"/>
        <end position="70"/>
    </location>
</feature>
<evidence type="ECO:0000256" key="2">
    <source>
        <dbReference type="ARBA" id="ARBA00022786"/>
    </source>
</evidence>
<comment type="caution">
    <text evidence="10">The sequence shown here is derived from an EMBL/GenBank/DDBJ whole genome shotgun (WGS) entry which is preliminary data.</text>
</comment>
<dbReference type="Pfam" id="PF00632">
    <property type="entry name" value="HECT"/>
    <property type="match status" value="1"/>
</dbReference>
<dbReference type="EMBL" id="JAYMGO010000001">
    <property type="protein sequence ID" value="KAL1282784.1"/>
    <property type="molecule type" value="Genomic_DNA"/>
</dbReference>
<keyword evidence="1" id="KW-0808">Transferase</keyword>